<accession>A0A2G8KD57</accession>
<evidence type="ECO:0000313" key="3">
    <source>
        <dbReference type="EMBL" id="PIK45944.1"/>
    </source>
</evidence>
<name>A0A2G8KD57_STIJA</name>
<reference evidence="3 4" key="1">
    <citation type="journal article" date="2017" name="PLoS Biol.">
        <title>The sea cucumber genome provides insights into morphological evolution and visceral regeneration.</title>
        <authorList>
            <person name="Zhang X."/>
            <person name="Sun L."/>
            <person name="Yuan J."/>
            <person name="Sun Y."/>
            <person name="Gao Y."/>
            <person name="Zhang L."/>
            <person name="Li S."/>
            <person name="Dai H."/>
            <person name="Hamel J.F."/>
            <person name="Liu C."/>
            <person name="Yu Y."/>
            <person name="Liu S."/>
            <person name="Lin W."/>
            <person name="Guo K."/>
            <person name="Jin S."/>
            <person name="Xu P."/>
            <person name="Storey K.B."/>
            <person name="Huan P."/>
            <person name="Zhang T."/>
            <person name="Zhou Y."/>
            <person name="Zhang J."/>
            <person name="Lin C."/>
            <person name="Li X."/>
            <person name="Xing L."/>
            <person name="Huo D."/>
            <person name="Sun M."/>
            <person name="Wang L."/>
            <person name="Mercier A."/>
            <person name="Li F."/>
            <person name="Yang H."/>
            <person name="Xiang J."/>
        </authorList>
    </citation>
    <scope>NUCLEOTIDE SEQUENCE [LARGE SCALE GENOMIC DNA]</scope>
    <source>
        <strain evidence="3">Shaxun</strain>
        <tissue evidence="3">Muscle</tissue>
    </source>
</reference>
<gene>
    <name evidence="3" type="ORF">BSL78_17193</name>
</gene>
<feature type="domain" description="Ig-like" evidence="2">
    <location>
        <begin position="133"/>
        <end position="221"/>
    </location>
</feature>
<keyword evidence="4" id="KW-1185">Reference proteome</keyword>
<evidence type="ECO:0000313" key="4">
    <source>
        <dbReference type="Proteomes" id="UP000230750"/>
    </source>
</evidence>
<dbReference type="SUPFAM" id="SSF48726">
    <property type="entry name" value="Immunoglobulin"/>
    <property type="match status" value="2"/>
</dbReference>
<dbReference type="Gene3D" id="2.60.40.10">
    <property type="entry name" value="Immunoglobulins"/>
    <property type="match status" value="1"/>
</dbReference>
<proteinExistence type="predicted"/>
<sequence length="241" mass="26938">MTQGILCCIFLCLLLSCPTGLVSPKSFYILSGDLNLTDGDYLPIKMSQTEKCSCNVIGVRPKNNIKWFVNNVEYATDINYSAEDSVDQGTFNIHSSFQFQPPTVSGTITCERTTTASVLQESIEVRFSAHVAPKLFYMMVDGINVTNGEQQLLEADQPIKVFCQVLETHPENSISWWVDGILQESSVTPYYSGYNLEGQRLHSTNSTLNVYPHAVNGSVECFEVRWAELSETELYCTILLS</sequence>
<evidence type="ECO:0000256" key="1">
    <source>
        <dbReference type="SAM" id="SignalP"/>
    </source>
</evidence>
<feature type="non-terminal residue" evidence="3">
    <location>
        <position position="241"/>
    </location>
</feature>
<evidence type="ECO:0000259" key="2">
    <source>
        <dbReference type="PROSITE" id="PS50835"/>
    </source>
</evidence>
<feature type="chain" id="PRO_5013970301" description="Ig-like domain-containing protein" evidence="1">
    <location>
        <begin position="25"/>
        <end position="241"/>
    </location>
</feature>
<protein>
    <recommendedName>
        <fullName evidence="2">Ig-like domain-containing protein</fullName>
    </recommendedName>
</protein>
<keyword evidence="1" id="KW-0732">Signal</keyword>
<dbReference type="InterPro" id="IPR013783">
    <property type="entry name" value="Ig-like_fold"/>
</dbReference>
<dbReference type="OrthoDB" id="6152887at2759"/>
<dbReference type="InterPro" id="IPR036179">
    <property type="entry name" value="Ig-like_dom_sf"/>
</dbReference>
<dbReference type="EMBL" id="MRZV01000674">
    <property type="protein sequence ID" value="PIK45944.1"/>
    <property type="molecule type" value="Genomic_DNA"/>
</dbReference>
<dbReference type="Proteomes" id="UP000230750">
    <property type="component" value="Unassembled WGS sequence"/>
</dbReference>
<dbReference type="PROSITE" id="PS50835">
    <property type="entry name" value="IG_LIKE"/>
    <property type="match status" value="2"/>
</dbReference>
<feature type="domain" description="Ig-like" evidence="2">
    <location>
        <begin position="24"/>
        <end position="126"/>
    </location>
</feature>
<dbReference type="InterPro" id="IPR007110">
    <property type="entry name" value="Ig-like_dom"/>
</dbReference>
<feature type="signal peptide" evidence="1">
    <location>
        <begin position="1"/>
        <end position="24"/>
    </location>
</feature>
<organism evidence="3 4">
    <name type="scientific">Stichopus japonicus</name>
    <name type="common">Sea cucumber</name>
    <dbReference type="NCBI Taxonomy" id="307972"/>
    <lineage>
        <taxon>Eukaryota</taxon>
        <taxon>Metazoa</taxon>
        <taxon>Echinodermata</taxon>
        <taxon>Eleutherozoa</taxon>
        <taxon>Echinozoa</taxon>
        <taxon>Holothuroidea</taxon>
        <taxon>Aspidochirotacea</taxon>
        <taxon>Aspidochirotida</taxon>
        <taxon>Stichopodidae</taxon>
        <taxon>Apostichopus</taxon>
    </lineage>
</organism>
<dbReference type="AlphaFoldDB" id="A0A2G8KD57"/>
<comment type="caution">
    <text evidence="3">The sequence shown here is derived from an EMBL/GenBank/DDBJ whole genome shotgun (WGS) entry which is preliminary data.</text>
</comment>